<dbReference type="EMBL" id="SZQA01000025">
    <property type="protein sequence ID" value="TKK85741.1"/>
    <property type="molecule type" value="Genomic_DNA"/>
</dbReference>
<dbReference type="AlphaFoldDB" id="A0A4U3M9W9"/>
<gene>
    <name evidence="1" type="ORF">FDA94_24170</name>
</gene>
<comment type="caution">
    <text evidence="1">The sequence shown here is derived from an EMBL/GenBank/DDBJ whole genome shotgun (WGS) entry which is preliminary data.</text>
</comment>
<evidence type="ECO:0000313" key="2">
    <source>
        <dbReference type="Proteomes" id="UP000308705"/>
    </source>
</evidence>
<organism evidence="1 2">
    <name type="scientific">Herbidospora galbida</name>
    <dbReference type="NCBI Taxonomy" id="2575442"/>
    <lineage>
        <taxon>Bacteria</taxon>
        <taxon>Bacillati</taxon>
        <taxon>Actinomycetota</taxon>
        <taxon>Actinomycetes</taxon>
        <taxon>Streptosporangiales</taxon>
        <taxon>Streptosporangiaceae</taxon>
        <taxon>Herbidospora</taxon>
    </lineage>
</organism>
<dbReference type="RefSeq" id="WP_170991094.1">
    <property type="nucleotide sequence ID" value="NZ_SZQA01000025.1"/>
</dbReference>
<accession>A0A4U3M9W9</accession>
<name>A0A4U3M9W9_9ACTN</name>
<dbReference type="Proteomes" id="UP000308705">
    <property type="component" value="Unassembled WGS sequence"/>
</dbReference>
<proteinExistence type="predicted"/>
<keyword evidence="2" id="KW-1185">Reference proteome</keyword>
<reference evidence="1 2" key="1">
    <citation type="submission" date="2019-04" db="EMBL/GenBank/DDBJ databases">
        <title>Herbidospora sp. NEAU-GS14.nov., a novel actinomycete isolated from soil.</title>
        <authorList>
            <person name="Han L."/>
        </authorList>
    </citation>
    <scope>NUCLEOTIDE SEQUENCE [LARGE SCALE GENOMIC DNA]</scope>
    <source>
        <strain evidence="1 2">NEAU-GS14</strain>
    </source>
</reference>
<evidence type="ECO:0000313" key="1">
    <source>
        <dbReference type="EMBL" id="TKK85741.1"/>
    </source>
</evidence>
<sequence>MIGAVCAPRKHAEEQTGAAMKASAGCAWNGCCASKHMPTHPFRLDGMEGGFEVSDKNVEDMVVEDMVKVLITVS</sequence>
<protein>
    <submittedName>
        <fullName evidence="1">Uncharacterized protein</fullName>
    </submittedName>
</protein>